<protein>
    <submittedName>
        <fullName evidence="2">Uncharacterized protein</fullName>
    </submittedName>
</protein>
<dbReference type="EMBL" id="JARJCM010000005">
    <property type="protein sequence ID" value="KAJ7045285.1"/>
    <property type="molecule type" value="Genomic_DNA"/>
</dbReference>
<comment type="caution">
    <text evidence="2">The sequence shown here is derived from an EMBL/GenBank/DDBJ whole genome shotgun (WGS) entry which is preliminary data.</text>
</comment>
<feature type="compositionally biased region" description="Low complexity" evidence="1">
    <location>
        <begin position="125"/>
        <end position="143"/>
    </location>
</feature>
<dbReference type="Proteomes" id="UP001218188">
    <property type="component" value="Unassembled WGS sequence"/>
</dbReference>
<name>A0AAD6THC9_9AGAR</name>
<gene>
    <name evidence="2" type="ORF">C8F04DRAFT_1388817</name>
</gene>
<reference evidence="2" key="1">
    <citation type="submission" date="2023-03" db="EMBL/GenBank/DDBJ databases">
        <title>Massive genome expansion in bonnet fungi (Mycena s.s.) driven by repeated elements and novel gene families across ecological guilds.</title>
        <authorList>
            <consortium name="Lawrence Berkeley National Laboratory"/>
            <person name="Harder C.B."/>
            <person name="Miyauchi S."/>
            <person name="Viragh M."/>
            <person name="Kuo A."/>
            <person name="Thoen E."/>
            <person name="Andreopoulos B."/>
            <person name="Lu D."/>
            <person name="Skrede I."/>
            <person name="Drula E."/>
            <person name="Henrissat B."/>
            <person name="Morin E."/>
            <person name="Kohler A."/>
            <person name="Barry K."/>
            <person name="LaButti K."/>
            <person name="Morin E."/>
            <person name="Salamov A."/>
            <person name="Lipzen A."/>
            <person name="Mereny Z."/>
            <person name="Hegedus B."/>
            <person name="Baldrian P."/>
            <person name="Stursova M."/>
            <person name="Weitz H."/>
            <person name="Taylor A."/>
            <person name="Grigoriev I.V."/>
            <person name="Nagy L.G."/>
            <person name="Martin F."/>
            <person name="Kauserud H."/>
        </authorList>
    </citation>
    <scope>NUCLEOTIDE SEQUENCE</scope>
    <source>
        <strain evidence="2">CBHHK200</strain>
    </source>
</reference>
<proteinExistence type="predicted"/>
<accession>A0AAD6THC9</accession>
<evidence type="ECO:0000313" key="2">
    <source>
        <dbReference type="EMBL" id="KAJ7045285.1"/>
    </source>
</evidence>
<evidence type="ECO:0000313" key="3">
    <source>
        <dbReference type="Proteomes" id="UP001218188"/>
    </source>
</evidence>
<feature type="region of interest" description="Disordered" evidence="1">
    <location>
        <begin position="125"/>
        <end position="144"/>
    </location>
</feature>
<evidence type="ECO:0000256" key="1">
    <source>
        <dbReference type="SAM" id="MobiDB-lite"/>
    </source>
</evidence>
<sequence>MLEICGKCGALYDLSPNHLVFPLKYKQKYEILDGDAPGELAIHKKKNKLYISSRGAPGARCGQHAGKDCEQRTVKYPTHGGEKCLQHVIREAELWDLVEPVVPGPTFSKVTKPIMSSAQTQTFTSRTVTVPTSSTPSASSPRRTSLRERCGFTLSLSFAPAPLDPRKRNGVVSIDLSALAEAPVDANAHRAGYFV</sequence>
<keyword evidence="3" id="KW-1185">Reference proteome</keyword>
<dbReference type="AlphaFoldDB" id="A0AAD6THC9"/>
<organism evidence="2 3">
    <name type="scientific">Mycena alexandri</name>
    <dbReference type="NCBI Taxonomy" id="1745969"/>
    <lineage>
        <taxon>Eukaryota</taxon>
        <taxon>Fungi</taxon>
        <taxon>Dikarya</taxon>
        <taxon>Basidiomycota</taxon>
        <taxon>Agaricomycotina</taxon>
        <taxon>Agaricomycetes</taxon>
        <taxon>Agaricomycetidae</taxon>
        <taxon>Agaricales</taxon>
        <taxon>Marasmiineae</taxon>
        <taxon>Mycenaceae</taxon>
        <taxon>Mycena</taxon>
    </lineage>
</organism>